<dbReference type="RefSeq" id="WP_007067607.1">
    <property type="nucleotide sequence ID" value="NZ_BBWO01000012.1"/>
</dbReference>
<accession>A0A0P0Z9H1</accession>
<organism evidence="3">
    <name type="scientific">Fulvimarina pelagi</name>
    <dbReference type="NCBI Taxonomy" id="217511"/>
    <lineage>
        <taxon>Bacteria</taxon>
        <taxon>Pseudomonadati</taxon>
        <taxon>Pseudomonadota</taxon>
        <taxon>Alphaproteobacteria</taxon>
        <taxon>Hyphomicrobiales</taxon>
        <taxon>Aurantimonadaceae</taxon>
        <taxon>Fulvimarina</taxon>
    </lineage>
</organism>
<dbReference type="Gene3D" id="3.40.190.10">
    <property type="entry name" value="Periplasmic binding protein-like II"/>
    <property type="match status" value="2"/>
</dbReference>
<feature type="domain" description="Solute-binding protein family 3/N-terminal" evidence="2">
    <location>
        <begin position="16"/>
        <end position="234"/>
    </location>
</feature>
<dbReference type="PANTHER" id="PTHR35936:SF17">
    <property type="entry name" value="ARGININE-BINDING EXTRACELLULAR PROTEIN ARTP"/>
    <property type="match status" value="1"/>
</dbReference>
<evidence type="ECO:0000259" key="2">
    <source>
        <dbReference type="SMART" id="SM00062"/>
    </source>
</evidence>
<proteinExistence type="predicted"/>
<reference evidence="3" key="1">
    <citation type="journal article" date="2015" name="Proc. Natl. Acad. Sci. U.S.A.">
        <title>Bacterial clade with the ribosomal RNA operon on a small plasmid rather than the chromosome.</title>
        <authorList>
            <person name="Anda M."/>
            <person name="Ohtsubo Y."/>
            <person name="Okubo T."/>
            <person name="Sugawara M."/>
            <person name="Nagata Y."/>
            <person name="Tsuda M."/>
            <person name="Minamisawa K."/>
            <person name="Mitsui H."/>
        </authorList>
    </citation>
    <scope>NUCLEOTIDE SEQUENCE</scope>
    <source>
        <strain evidence="3">DSM 15513</strain>
    </source>
</reference>
<evidence type="ECO:0000313" key="3">
    <source>
        <dbReference type="EMBL" id="BAT30922.1"/>
    </source>
</evidence>
<dbReference type="InterPro" id="IPR001638">
    <property type="entry name" value="Solute-binding_3/MltF_N"/>
</dbReference>
<dbReference type="Pfam" id="PF00497">
    <property type="entry name" value="SBP_bac_3"/>
    <property type="match status" value="1"/>
</dbReference>
<dbReference type="CDD" id="cd13623">
    <property type="entry name" value="PBP2_AA_hypothetical"/>
    <property type="match status" value="1"/>
</dbReference>
<keyword evidence="1" id="KW-0732">Signal</keyword>
<dbReference type="OrthoDB" id="6955767at2"/>
<evidence type="ECO:0000256" key="1">
    <source>
        <dbReference type="ARBA" id="ARBA00022729"/>
    </source>
</evidence>
<protein>
    <recommendedName>
        <fullName evidence="2">Solute-binding protein family 3/N-terminal domain-containing protein</fullName>
    </recommendedName>
</protein>
<dbReference type="EMBL" id="LC066395">
    <property type="protein sequence ID" value="BAT30922.1"/>
    <property type="molecule type" value="Genomic_DNA"/>
</dbReference>
<dbReference type="SUPFAM" id="SSF53850">
    <property type="entry name" value="Periplasmic binding protein-like II"/>
    <property type="match status" value="1"/>
</dbReference>
<dbReference type="SMART" id="SM00062">
    <property type="entry name" value="PBPb"/>
    <property type="match status" value="1"/>
</dbReference>
<name>A0A0P0Z9H1_9HYPH</name>
<sequence length="246" mass="26609">MTNYETMRAELVENGKLRVAINLGNAALAFRDKATGELGGITVALAKRLCAALGAEPELIEFPGAGKVVDAAADDVWRIAFCAIDPDREEHVAFSAPYVLIEAKALVRSDSPLRHVEDLNRRGVKLMVAKGSAYDLFLSEHAQHMELLREADPGASFAAFKADGGTADAVVGVTQSLEKAFGNDPAYRMLDGTITAIGQAMALPRRFVHLADELSRFVEEAKVDGYIRRELDRSGQESLRVAPALK</sequence>
<dbReference type="AlphaFoldDB" id="A0A0P0Z9H1"/>
<dbReference type="PANTHER" id="PTHR35936">
    <property type="entry name" value="MEMBRANE-BOUND LYTIC MUREIN TRANSGLYCOSYLASE F"/>
    <property type="match status" value="1"/>
</dbReference>